<dbReference type="NCBIfam" id="NF041163">
    <property type="entry name" value="encap_f2b"/>
    <property type="match status" value="1"/>
</dbReference>
<dbReference type="GO" id="GO:0003700">
    <property type="term" value="F:DNA-binding transcription factor activity"/>
    <property type="evidence" value="ECO:0007669"/>
    <property type="project" value="TreeGrafter"/>
</dbReference>
<dbReference type="InterPro" id="IPR050397">
    <property type="entry name" value="Env_Response_Regulators"/>
</dbReference>
<organism evidence="2">
    <name type="scientific">Microcoleus pseudautumnalis Ak1609</name>
    <dbReference type="NCBI Taxonomy" id="2588975"/>
    <lineage>
        <taxon>Bacteria</taxon>
        <taxon>Bacillati</taxon>
        <taxon>Cyanobacteriota</taxon>
        <taxon>Cyanophyceae</taxon>
        <taxon>Oscillatoriophycideae</taxon>
        <taxon>Oscillatoriales</taxon>
        <taxon>Microcoleaceae</taxon>
        <taxon>Microcoleus</taxon>
        <taxon>Microcoleus pseudautumnalis</taxon>
    </lineage>
</organism>
<dbReference type="InterPro" id="IPR000595">
    <property type="entry name" value="cNMP-bd_dom"/>
</dbReference>
<sequence length="467" mass="52093">MTEDVNPNGQMLAEQSSLSTDAARKLATTSKTAPQMQGISSRWISRLLPWVQLRGGSYRVNQRLTYALGDGRVTFTNVGSTIRVIPQELREMALLREFDEEMVLNTLADRFVQQEFQPGDVLVEKGTPADQIVLIAHGKVSKIGTGNYGDEVELAVLADGDHFTYQAIIESGDLWDFTIKAITRCTVLVLTQRAFEEVVASSESLQAHIAEFKARPPKAQDTHGQAAIALAAGHTGEPVLPTTFVDYETSPREYELSLVQTVLRVHTRVADLYNDPMNQIEQQLKLTVHELRERQEYELVNNQEFGLLHNADLSQRFPTRNGPPTPDDFDELITRRRNSQYIFAHPRAIAAFARQCNRIGIYLESIDVGGNRIPAWRGIPIYSCGKIPIDRKTQTTSIIVMRTGEDNQGVVGLQPAELPDQYEPGLNVRFMGINEKAIISYLVSNYFSAAILVPDAVGILEDVEIGR</sequence>
<dbReference type="InterPro" id="IPR014710">
    <property type="entry name" value="RmlC-like_jellyroll"/>
</dbReference>
<dbReference type="AlphaFoldDB" id="A0A5S9I5X4"/>
<dbReference type="PANTHER" id="PTHR24567:SF74">
    <property type="entry name" value="HTH-TYPE TRANSCRIPTIONAL REGULATOR ARCR"/>
    <property type="match status" value="1"/>
</dbReference>
<dbReference type="SUPFAM" id="SSF51206">
    <property type="entry name" value="cAMP-binding domain-like"/>
    <property type="match status" value="1"/>
</dbReference>
<dbReference type="SMART" id="SM00100">
    <property type="entry name" value="cNMP"/>
    <property type="match status" value="1"/>
</dbReference>
<protein>
    <submittedName>
        <fullName evidence="2">Cyclic nucleotide-binding protein</fullName>
    </submittedName>
</protein>
<feature type="domain" description="Cyclic nucleotide-binding" evidence="1">
    <location>
        <begin position="95"/>
        <end position="199"/>
    </location>
</feature>
<dbReference type="PROSITE" id="PS00888">
    <property type="entry name" value="CNMP_BINDING_1"/>
    <property type="match status" value="1"/>
</dbReference>
<dbReference type="GO" id="GO:0005829">
    <property type="term" value="C:cytosol"/>
    <property type="evidence" value="ECO:0007669"/>
    <property type="project" value="TreeGrafter"/>
</dbReference>
<evidence type="ECO:0000313" key="2">
    <source>
        <dbReference type="EMBL" id="BBL19144.1"/>
    </source>
</evidence>
<dbReference type="InterPro" id="IPR049817">
    <property type="entry name" value="Encap_f2b"/>
</dbReference>
<evidence type="ECO:0000259" key="1">
    <source>
        <dbReference type="PROSITE" id="PS50042"/>
    </source>
</evidence>
<reference evidence="2" key="1">
    <citation type="journal article" date="2019" name="Bull Natl Mus Nat Sci Ser B Bot">
        <title>Microcoleus pseudautumnalis sp. nov. (Cyanobacteria, Oscillatoriales) producing 2-methylisoborneol.</title>
        <authorList>
            <person name="Niiyama Y."/>
            <person name="Tuji A."/>
        </authorList>
    </citation>
    <scope>NUCLEOTIDE SEQUENCE</scope>
    <source>
        <strain evidence="2">Ak1609</strain>
    </source>
</reference>
<dbReference type="Pfam" id="PF19307">
    <property type="entry name" value="SrpI-like"/>
    <property type="match status" value="1"/>
</dbReference>
<name>A0A5S9I5X4_9CYAN</name>
<gene>
    <name evidence="2" type="primary">cnbB</name>
</gene>
<dbReference type="PROSITE" id="PS50042">
    <property type="entry name" value="CNMP_BINDING_3"/>
    <property type="match status" value="1"/>
</dbReference>
<dbReference type="Pfam" id="PF00027">
    <property type="entry name" value="cNMP_binding"/>
    <property type="match status" value="1"/>
</dbReference>
<accession>A0A5S9I5X4</accession>
<dbReference type="InterPro" id="IPR018488">
    <property type="entry name" value="cNMP-bd_CS"/>
</dbReference>
<dbReference type="InterPro" id="IPR018490">
    <property type="entry name" value="cNMP-bd_dom_sf"/>
</dbReference>
<dbReference type="Gene3D" id="2.60.120.10">
    <property type="entry name" value="Jelly Rolls"/>
    <property type="match status" value="1"/>
</dbReference>
<proteinExistence type="predicted"/>
<dbReference type="CDD" id="cd00038">
    <property type="entry name" value="CAP_ED"/>
    <property type="match status" value="1"/>
</dbReference>
<dbReference type="PANTHER" id="PTHR24567">
    <property type="entry name" value="CRP FAMILY TRANSCRIPTIONAL REGULATORY PROTEIN"/>
    <property type="match status" value="1"/>
</dbReference>
<dbReference type="EMBL" id="LC486303">
    <property type="protein sequence ID" value="BBL19144.1"/>
    <property type="molecule type" value="Genomic_DNA"/>
</dbReference>
<dbReference type="InterPro" id="IPR045641">
    <property type="entry name" value="SrpI-like"/>
</dbReference>